<name>A0A0F9VE21_9ZZZZ</name>
<evidence type="ECO:0000259" key="1">
    <source>
        <dbReference type="SMART" id="SM01008"/>
    </source>
</evidence>
<dbReference type="PANTHER" id="PTHR11908">
    <property type="entry name" value="XANTHINE DEHYDROGENASE"/>
    <property type="match status" value="1"/>
</dbReference>
<comment type="caution">
    <text evidence="2">The sequence shown here is derived from an EMBL/GenBank/DDBJ whole genome shotgun (WGS) entry which is preliminary data.</text>
</comment>
<organism evidence="2">
    <name type="scientific">marine sediment metagenome</name>
    <dbReference type="NCBI Taxonomy" id="412755"/>
    <lineage>
        <taxon>unclassified sequences</taxon>
        <taxon>metagenomes</taxon>
        <taxon>ecological metagenomes</taxon>
    </lineage>
</organism>
<reference evidence="2" key="1">
    <citation type="journal article" date="2015" name="Nature">
        <title>Complex archaea that bridge the gap between prokaryotes and eukaryotes.</title>
        <authorList>
            <person name="Spang A."/>
            <person name="Saw J.H."/>
            <person name="Jorgensen S.L."/>
            <person name="Zaremba-Niedzwiedzka K."/>
            <person name="Martijn J."/>
            <person name="Lind A.E."/>
            <person name="van Eijk R."/>
            <person name="Schleper C."/>
            <person name="Guy L."/>
            <person name="Ettema T.J."/>
        </authorList>
    </citation>
    <scope>NUCLEOTIDE SEQUENCE</scope>
</reference>
<dbReference type="Pfam" id="PF20256">
    <property type="entry name" value="MoCoBD_2"/>
    <property type="match status" value="1"/>
</dbReference>
<accession>A0A0F9VE21</accession>
<dbReference type="NCBIfam" id="NF041671">
    <property type="entry name" value="peri_hyde_PaoC"/>
    <property type="match status" value="1"/>
</dbReference>
<sequence>MDFNQSTEDNLFDRARIIGKPHARIDATLKVTGRAPYAYERHDVVANQLVGYPLCATIAKGRITHMDASAARAAPGVVSVVTTLEIEPLGRAKSNVALLFGGDTIAHYHQAIAVVVAETLEQARSAAALIDVRYEEEPGIFDLEAAWQRLQNTGEPLSDVGDVDAAFQNAAATVDEVYRTASQSHAMMEPHASIVDWSDGGQMTLWTSNQMIAWTREALATTFKIKPDTIRLESPYVGGGFGGKLWLRADAVLAALGSRASGRPVKLALPRPLVFNNTTHRSGTIQRLRISADAQGKITAFDHSAISHTLPGGSGENPVEQTSVFYAGANRRVAHHPIDMNLPESADMRAPGEASGLAALEIAMDEMAEKLSMDPVEFRILNDTQVDPEDASKPFSERHYVECLRQGAEKFGWEARNRTPGSTRDGQWLIGHGVAGAYRGAPTMDSGARVRLQGGRLIVETDMTDIGTGSYTIIAQTAAETMGLELEAVEVRLGNSDFPVSSGSGGQFGAASATAGVYAACLALQEQITKRLDVDVAHFENGRVRAENTDLALADIADGEELVAEDTVHFGDFKDDMQIGTFAAHFVEVGVHAYTGETRVRRMLAVCDAGRILNPITARSQVIGGMTMGVGAALMEGLTADLERGFFVNHDLASYEVAAHADIPQQEVIFLDTKDAASSPLKAKGVGELGICGVPAAIANAIYNATGVRVREYPMTLEHMLDQLPQA</sequence>
<dbReference type="InterPro" id="IPR036856">
    <property type="entry name" value="Ald_Oxase/Xan_DH_a/b_sf"/>
</dbReference>
<dbReference type="GO" id="GO:0016491">
    <property type="term" value="F:oxidoreductase activity"/>
    <property type="evidence" value="ECO:0007669"/>
    <property type="project" value="InterPro"/>
</dbReference>
<dbReference type="InterPro" id="IPR049648">
    <property type="entry name" value="PaoC-like"/>
</dbReference>
<dbReference type="InterPro" id="IPR046867">
    <property type="entry name" value="AldOxase/xan_DH_MoCoBD2"/>
</dbReference>
<protein>
    <recommendedName>
        <fullName evidence="1">Aldehyde oxidase/xanthine dehydrogenase a/b hammerhead domain-containing protein</fullName>
    </recommendedName>
</protein>
<dbReference type="SUPFAM" id="SSF54665">
    <property type="entry name" value="CO dehydrogenase molybdoprotein N-domain-like"/>
    <property type="match status" value="1"/>
</dbReference>
<dbReference type="GO" id="GO:0005506">
    <property type="term" value="F:iron ion binding"/>
    <property type="evidence" value="ECO:0007669"/>
    <property type="project" value="InterPro"/>
</dbReference>
<gene>
    <name evidence="2" type="ORF">LCGC14_0106800</name>
</gene>
<proteinExistence type="predicted"/>
<dbReference type="SUPFAM" id="SSF56003">
    <property type="entry name" value="Molybdenum cofactor-binding domain"/>
    <property type="match status" value="1"/>
</dbReference>
<dbReference type="InterPro" id="IPR008274">
    <property type="entry name" value="AldOxase/xan_DH_MoCoBD1"/>
</dbReference>
<dbReference type="PANTHER" id="PTHR11908:SF123">
    <property type="entry name" value="ALDEHYDE OXIDOREDUCTASE MOLYBDENUM-BINDING SUBUNIT PAOC"/>
    <property type="match status" value="1"/>
</dbReference>
<dbReference type="InterPro" id="IPR037165">
    <property type="entry name" value="AldOxase/xan_DH_Mopterin-bd_sf"/>
</dbReference>
<dbReference type="Gene3D" id="3.30.365.10">
    <property type="entry name" value="Aldehyde oxidase/xanthine dehydrogenase, molybdopterin binding domain"/>
    <property type="match status" value="4"/>
</dbReference>
<dbReference type="InterPro" id="IPR016208">
    <property type="entry name" value="Ald_Oxase/xanthine_DH-like"/>
</dbReference>
<evidence type="ECO:0000313" key="2">
    <source>
        <dbReference type="EMBL" id="KKO02265.1"/>
    </source>
</evidence>
<dbReference type="Pfam" id="PF01315">
    <property type="entry name" value="Ald_Xan_dh_C"/>
    <property type="match status" value="1"/>
</dbReference>
<feature type="domain" description="Aldehyde oxidase/xanthine dehydrogenase a/b hammerhead" evidence="1">
    <location>
        <begin position="32"/>
        <end position="138"/>
    </location>
</feature>
<dbReference type="AlphaFoldDB" id="A0A0F9VE21"/>
<dbReference type="SMART" id="SM01008">
    <property type="entry name" value="Ald_Xan_dh_C"/>
    <property type="match status" value="1"/>
</dbReference>
<dbReference type="Pfam" id="PF02738">
    <property type="entry name" value="MoCoBD_1"/>
    <property type="match status" value="1"/>
</dbReference>
<dbReference type="Gene3D" id="3.90.1170.50">
    <property type="entry name" value="Aldehyde oxidase/xanthine dehydrogenase, a/b hammerhead"/>
    <property type="match status" value="1"/>
</dbReference>
<dbReference type="EMBL" id="LAZR01000031">
    <property type="protein sequence ID" value="KKO02265.1"/>
    <property type="molecule type" value="Genomic_DNA"/>
</dbReference>
<dbReference type="InterPro" id="IPR000674">
    <property type="entry name" value="Ald_Oxase/Xan_DH_a/b"/>
</dbReference>